<dbReference type="AlphaFoldDB" id="A0A9D1AN49"/>
<dbReference type="EMBL" id="DVGZ01000052">
    <property type="protein sequence ID" value="HIR47090.1"/>
    <property type="molecule type" value="Genomic_DNA"/>
</dbReference>
<evidence type="ECO:0000313" key="1">
    <source>
        <dbReference type="EMBL" id="HIR47090.1"/>
    </source>
</evidence>
<dbReference type="Proteomes" id="UP000824242">
    <property type="component" value="Unassembled WGS sequence"/>
</dbReference>
<gene>
    <name evidence="1" type="ORF">IAB89_05450</name>
</gene>
<comment type="caution">
    <text evidence="1">The sequence shown here is derived from an EMBL/GenBank/DDBJ whole genome shotgun (WGS) entry which is preliminary data.</text>
</comment>
<evidence type="ECO:0000313" key="2">
    <source>
        <dbReference type="Proteomes" id="UP000824242"/>
    </source>
</evidence>
<reference evidence="1" key="1">
    <citation type="submission" date="2020-10" db="EMBL/GenBank/DDBJ databases">
        <authorList>
            <person name="Gilroy R."/>
        </authorList>
    </citation>
    <scope>NUCLEOTIDE SEQUENCE</scope>
    <source>
        <strain evidence="1">ChiSxjej1B13-7958</strain>
    </source>
</reference>
<proteinExistence type="predicted"/>
<reference evidence="1" key="2">
    <citation type="journal article" date="2021" name="PeerJ">
        <title>Extensive microbial diversity within the chicken gut microbiome revealed by metagenomics and culture.</title>
        <authorList>
            <person name="Gilroy R."/>
            <person name="Ravi A."/>
            <person name="Getino M."/>
            <person name="Pursley I."/>
            <person name="Horton D.L."/>
            <person name="Alikhan N.F."/>
            <person name="Baker D."/>
            <person name="Gharbi K."/>
            <person name="Hall N."/>
            <person name="Watson M."/>
            <person name="Adriaenssens E.M."/>
            <person name="Foster-Nyarko E."/>
            <person name="Jarju S."/>
            <person name="Secka A."/>
            <person name="Antonio M."/>
            <person name="Oren A."/>
            <person name="Chaudhuri R.R."/>
            <person name="La Ragione R."/>
            <person name="Hildebrand F."/>
            <person name="Pallen M.J."/>
        </authorList>
    </citation>
    <scope>NUCLEOTIDE SEQUENCE</scope>
    <source>
        <strain evidence="1">ChiSxjej1B13-7958</strain>
    </source>
</reference>
<sequence>MIVVDGLASVIQQAEQKAVARLEVFIRLGERIGVTVIGADTAQNVELAYYSQNILMETLHEGPLLLMGGKADDHRIADTQALARQFPDAFAPDQMVLDRGGTFTGIKRMRADG</sequence>
<accession>A0A9D1AN49</accession>
<protein>
    <submittedName>
        <fullName evidence="1">Uncharacterized protein</fullName>
    </submittedName>
</protein>
<name>A0A9D1AN49_9FIRM</name>
<organism evidence="1 2">
    <name type="scientific">Candidatus Caccousia avicola</name>
    <dbReference type="NCBI Taxonomy" id="2840721"/>
    <lineage>
        <taxon>Bacteria</taxon>
        <taxon>Bacillati</taxon>
        <taxon>Bacillota</taxon>
        <taxon>Clostridia</taxon>
        <taxon>Eubacteriales</taxon>
        <taxon>Oscillospiraceae</taxon>
        <taxon>Oscillospiraceae incertae sedis</taxon>
        <taxon>Candidatus Caccousia</taxon>
    </lineage>
</organism>